<evidence type="ECO:0000313" key="1">
    <source>
        <dbReference type="EMBL" id="ACC72978.1"/>
    </source>
</evidence>
<dbReference type="HOGENOM" id="CLU_179829_0_0_4"/>
<sequence length="101" mass="10992">MCAAAQCGFKSAYALRHEKRAPNRARQTRIRRTAMKTIVVIKDLPAPTDLERNATALTPETMKRIVGGATNVMVDGTRPGTVDAFGIDCAIFEGRIKGTMI</sequence>
<reference evidence="2" key="1">
    <citation type="journal article" date="2014" name="Stand. Genomic Sci.">
        <title>Complete genome sequence of Burkholderia phymatum STM815(T), a broad host range and efficient nitrogen-fixing symbiont of Mimosa species.</title>
        <authorList>
            <person name="Moulin L."/>
            <person name="Klonowska A."/>
            <person name="Caroline B."/>
            <person name="Booth K."/>
            <person name="Vriezen J.A."/>
            <person name="Melkonian R."/>
            <person name="James E.K."/>
            <person name="Young J.P."/>
            <person name="Bena G."/>
            <person name="Hauser L."/>
            <person name="Land M."/>
            <person name="Kyrpides N."/>
            <person name="Bruce D."/>
            <person name="Chain P."/>
            <person name="Copeland A."/>
            <person name="Pitluck S."/>
            <person name="Woyke T."/>
            <person name="Lizotte-Waniewski M."/>
            <person name="Bristow J."/>
            <person name="Riley M."/>
        </authorList>
    </citation>
    <scope>NUCLEOTIDE SEQUENCE [LARGE SCALE GENOMIC DNA]</scope>
    <source>
        <strain evidence="2">DSM 17167 / CIP 108236 / LMG 21445 / STM815</strain>
    </source>
</reference>
<dbReference type="KEGG" id="bph:Bphy_3847"/>
<dbReference type="EMBL" id="CP001044">
    <property type="protein sequence ID" value="ACC72978.1"/>
    <property type="molecule type" value="Genomic_DNA"/>
</dbReference>
<accession>B2JNM7</accession>
<dbReference type="eggNOG" id="ENOG50301EE">
    <property type="taxonomic scope" value="Bacteria"/>
</dbReference>
<protein>
    <submittedName>
        <fullName evidence="1">Uncharacterized protein</fullName>
    </submittedName>
</protein>
<name>B2JNM7_PARP8</name>
<gene>
    <name evidence="1" type="ordered locus">Bphy_3847</name>
</gene>
<proteinExistence type="predicted"/>
<dbReference type="AlphaFoldDB" id="B2JNM7"/>
<evidence type="ECO:0000313" key="2">
    <source>
        <dbReference type="Proteomes" id="UP000001192"/>
    </source>
</evidence>
<keyword evidence="2" id="KW-1185">Reference proteome</keyword>
<dbReference type="STRING" id="391038.Bphy_3847"/>
<dbReference type="Proteomes" id="UP000001192">
    <property type="component" value="Chromosome 2"/>
</dbReference>
<organism evidence="1 2">
    <name type="scientific">Paraburkholderia phymatum (strain DSM 17167 / CIP 108236 / LMG 21445 / STM815)</name>
    <name type="common">Burkholderia phymatum</name>
    <dbReference type="NCBI Taxonomy" id="391038"/>
    <lineage>
        <taxon>Bacteria</taxon>
        <taxon>Pseudomonadati</taxon>
        <taxon>Pseudomonadota</taxon>
        <taxon>Betaproteobacteria</taxon>
        <taxon>Burkholderiales</taxon>
        <taxon>Burkholderiaceae</taxon>
        <taxon>Paraburkholderia</taxon>
    </lineage>
</organism>